<reference evidence="1 2" key="1">
    <citation type="submission" date="2024-05" db="EMBL/GenBank/DDBJ databases">
        <authorList>
            <person name="Wallberg A."/>
        </authorList>
    </citation>
    <scope>NUCLEOTIDE SEQUENCE [LARGE SCALE GENOMIC DNA]</scope>
</reference>
<dbReference type="AlphaFoldDB" id="A0AAV2SQF3"/>
<proteinExistence type="predicted"/>
<protein>
    <submittedName>
        <fullName evidence="1">Uncharacterized protein</fullName>
    </submittedName>
</protein>
<dbReference type="EMBL" id="CAXKWB010118497">
    <property type="protein sequence ID" value="CAL4236519.1"/>
    <property type="molecule type" value="Genomic_DNA"/>
</dbReference>
<sequence length="110" mass="13047">MLLHIFTIDQYVDILLIIKFSQRRNHRINPLQKLNVKEYYELSLYPNYNFFTFNCKKKVYNLICTLDKKYKRITIKNITFSLLCIQNSPILLDPLPLPSSLPSLPLLLLS</sequence>
<gene>
    <name evidence="1" type="ORF">MNOR_LOCUS40232</name>
</gene>
<organism evidence="1 2">
    <name type="scientific">Meganyctiphanes norvegica</name>
    <name type="common">Northern krill</name>
    <name type="synonym">Thysanopoda norvegica</name>
    <dbReference type="NCBI Taxonomy" id="48144"/>
    <lineage>
        <taxon>Eukaryota</taxon>
        <taxon>Metazoa</taxon>
        <taxon>Ecdysozoa</taxon>
        <taxon>Arthropoda</taxon>
        <taxon>Crustacea</taxon>
        <taxon>Multicrustacea</taxon>
        <taxon>Malacostraca</taxon>
        <taxon>Eumalacostraca</taxon>
        <taxon>Eucarida</taxon>
        <taxon>Euphausiacea</taxon>
        <taxon>Euphausiidae</taxon>
        <taxon>Meganyctiphanes</taxon>
    </lineage>
</organism>
<dbReference type="Proteomes" id="UP001497623">
    <property type="component" value="Unassembled WGS sequence"/>
</dbReference>
<keyword evidence="2" id="KW-1185">Reference proteome</keyword>
<name>A0AAV2SQF3_MEGNR</name>
<accession>A0AAV2SQF3</accession>
<comment type="caution">
    <text evidence="1">The sequence shown here is derived from an EMBL/GenBank/DDBJ whole genome shotgun (WGS) entry which is preliminary data.</text>
</comment>
<evidence type="ECO:0000313" key="2">
    <source>
        <dbReference type="Proteomes" id="UP001497623"/>
    </source>
</evidence>
<evidence type="ECO:0000313" key="1">
    <source>
        <dbReference type="EMBL" id="CAL4236519.1"/>
    </source>
</evidence>